<accession>A0A6J6TWS3</accession>
<dbReference type="AlphaFoldDB" id="A0A6J6TWS3"/>
<dbReference type="EMBL" id="CAEZZA010000114">
    <property type="protein sequence ID" value="CAB4750833.1"/>
    <property type="molecule type" value="Genomic_DNA"/>
</dbReference>
<proteinExistence type="predicted"/>
<protein>
    <submittedName>
        <fullName evidence="2">Unannotated protein</fullName>
    </submittedName>
</protein>
<reference evidence="2" key="1">
    <citation type="submission" date="2020-05" db="EMBL/GenBank/DDBJ databases">
        <authorList>
            <person name="Chiriac C."/>
            <person name="Salcher M."/>
            <person name="Ghai R."/>
            <person name="Kavagutti S V."/>
        </authorList>
    </citation>
    <scope>NUCLEOTIDE SEQUENCE</scope>
</reference>
<evidence type="ECO:0000313" key="3">
    <source>
        <dbReference type="EMBL" id="CAB5009212.1"/>
    </source>
</evidence>
<dbReference type="EMBL" id="CAEZWW010000103">
    <property type="protein sequence ID" value="CAB4676169.1"/>
    <property type="molecule type" value="Genomic_DNA"/>
</dbReference>
<gene>
    <name evidence="1" type="ORF">UFOPK2310_00914</name>
    <name evidence="2" type="ORF">UFOPK2809_00891</name>
    <name evidence="3" type="ORF">UFOPK4043_00973</name>
</gene>
<evidence type="ECO:0000313" key="1">
    <source>
        <dbReference type="EMBL" id="CAB4676169.1"/>
    </source>
</evidence>
<organism evidence="2">
    <name type="scientific">freshwater metagenome</name>
    <dbReference type="NCBI Taxonomy" id="449393"/>
    <lineage>
        <taxon>unclassified sequences</taxon>
        <taxon>metagenomes</taxon>
        <taxon>ecological metagenomes</taxon>
    </lineage>
</organism>
<evidence type="ECO:0000313" key="2">
    <source>
        <dbReference type="EMBL" id="CAB4750833.1"/>
    </source>
</evidence>
<name>A0A6J6TWS3_9ZZZZ</name>
<dbReference type="EMBL" id="CAFBPA010000142">
    <property type="protein sequence ID" value="CAB5009212.1"/>
    <property type="molecule type" value="Genomic_DNA"/>
</dbReference>
<sequence length="76" mass="8432">MGIARKPVKELAQLLMQHCVLADFGLEIVKFRLRWQVPVDEKVRGLQETGLLSKLFDRISAVAQDAGVTVDVGNRG</sequence>